<dbReference type="PANTHER" id="PTHR20883:SF46">
    <property type="entry name" value="PHYTANOYL-COA HYDROXYLASE"/>
    <property type="match status" value="1"/>
</dbReference>
<dbReference type="SUPFAM" id="SSF51197">
    <property type="entry name" value="Clavaminate synthase-like"/>
    <property type="match status" value="1"/>
</dbReference>
<name>A0A848ILS0_9BURK</name>
<evidence type="ECO:0000313" key="2">
    <source>
        <dbReference type="Proteomes" id="UP000544134"/>
    </source>
</evidence>
<keyword evidence="1" id="KW-0223">Dioxygenase</keyword>
<dbReference type="EMBL" id="JABBGJ010000037">
    <property type="protein sequence ID" value="NMM02210.1"/>
    <property type="molecule type" value="Genomic_DNA"/>
</dbReference>
<dbReference type="Pfam" id="PF05721">
    <property type="entry name" value="PhyH"/>
    <property type="match status" value="1"/>
</dbReference>
<dbReference type="GO" id="GO:0016706">
    <property type="term" value="F:2-oxoglutarate-dependent dioxygenase activity"/>
    <property type="evidence" value="ECO:0007669"/>
    <property type="project" value="UniProtKB-ARBA"/>
</dbReference>
<keyword evidence="2" id="KW-1185">Reference proteome</keyword>
<organism evidence="1 2">
    <name type="scientific">Paraburkholderia polaris</name>
    <dbReference type="NCBI Taxonomy" id="2728848"/>
    <lineage>
        <taxon>Bacteria</taxon>
        <taxon>Pseudomonadati</taxon>
        <taxon>Pseudomonadota</taxon>
        <taxon>Betaproteobacteria</taxon>
        <taxon>Burkholderiales</taxon>
        <taxon>Burkholderiaceae</taxon>
        <taxon>Paraburkholderia</taxon>
    </lineage>
</organism>
<dbReference type="RefSeq" id="WP_169489021.1">
    <property type="nucleotide sequence ID" value="NZ_JABBGJ010000037.1"/>
</dbReference>
<comment type="caution">
    <text evidence="1">The sequence shown here is derived from an EMBL/GenBank/DDBJ whole genome shotgun (WGS) entry which is preliminary data.</text>
</comment>
<dbReference type="AlphaFoldDB" id="A0A848ILS0"/>
<dbReference type="Proteomes" id="UP000544134">
    <property type="component" value="Unassembled WGS sequence"/>
</dbReference>
<proteinExistence type="predicted"/>
<dbReference type="InterPro" id="IPR008775">
    <property type="entry name" value="Phytyl_CoA_dOase-like"/>
</dbReference>
<dbReference type="GO" id="GO:0005506">
    <property type="term" value="F:iron ion binding"/>
    <property type="evidence" value="ECO:0007669"/>
    <property type="project" value="UniProtKB-ARBA"/>
</dbReference>
<accession>A0A848ILS0</accession>
<evidence type="ECO:0000313" key="1">
    <source>
        <dbReference type="EMBL" id="NMM02210.1"/>
    </source>
</evidence>
<dbReference type="Gene3D" id="2.60.120.620">
    <property type="entry name" value="q2cbj1_9rhob like domain"/>
    <property type="match status" value="1"/>
</dbReference>
<dbReference type="PANTHER" id="PTHR20883">
    <property type="entry name" value="PHYTANOYL-COA DIOXYGENASE DOMAIN CONTAINING 1"/>
    <property type="match status" value="1"/>
</dbReference>
<protein>
    <submittedName>
        <fullName evidence="1">Phytanoyl-CoA dioxygenase family protein</fullName>
    </submittedName>
</protein>
<sequence>MISNRNFVDLEFGRDNGIREKSFSPALLHVLDIVNQGYTVVRGTSAQLAKCDVTRAAFARFKQRNPQVCERHADEYGHLPPLANLHGGLPELINLFSTHTLILEILDHFLEEGVVFSSSYTERSSAHDAERDAPMFRTEPEHLYMGLWFALEDMDDQNGSLTLVPKAHALPELDREKILRSVYQPGNKIDPHSPELWNAYQAELRKQCEQAGLAEQAILVKKGDVVVWHPDMLHGEARVADPLRTRHALVMQVTPPDIQIGLQDVFYGGRTLPATQASLLYKTAGTRRYVDHQAVGFGQQVDYPISDLSF</sequence>
<gene>
    <name evidence="1" type="ORF">HHL24_30335</name>
</gene>
<reference evidence="1 2" key="1">
    <citation type="submission" date="2020-04" db="EMBL/GenBank/DDBJ databases">
        <title>Paraburkholderia sp. RP-4-7 isolated from soil.</title>
        <authorList>
            <person name="Dahal R.H."/>
        </authorList>
    </citation>
    <scope>NUCLEOTIDE SEQUENCE [LARGE SCALE GENOMIC DNA]</scope>
    <source>
        <strain evidence="1 2">RP-4-7</strain>
    </source>
</reference>
<keyword evidence="1" id="KW-0560">Oxidoreductase</keyword>